<dbReference type="InterPro" id="IPR020904">
    <property type="entry name" value="Sc_DH/Rdtase_CS"/>
</dbReference>
<evidence type="ECO:0000313" key="3">
    <source>
        <dbReference type="EMBL" id="OHV31291.1"/>
    </source>
</evidence>
<dbReference type="FunFam" id="3.40.50.720:FF:000084">
    <property type="entry name" value="Short-chain dehydrogenase reductase"/>
    <property type="match status" value="1"/>
</dbReference>
<dbReference type="CDD" id="cd05233">
    <property type="entry name" value="SDR_c"/>
    <property type="match status" value="1"/>
</dbReference>
<keyword evidence="2" id="KW-0560">Oxidoreductase</keyword>
<evidence type="ECO:0000313" key="4">
    <source>
        <dbReference type="Proteomes" id="UP000179627"/>
    </source>
</evidence>
<protein>
    <submittedName>
        <fullName evidence="3">Short-chain dehydrogenase</fullName>
    </submittedName>
</protein>
<dbReference type="PRINTS" id="PR00081">
    <property type="entry name" value="GDHRDH"/>
</dbReference>
<reference evidence="4" key="1">
    <citation type="submission" date="2016-07" db="EMBL/GenBank/DDBJ databases">
        <title>Sequence Frankia sp. strain CcI1.17.</title>
        <authorList>
            <person name="Ghodhbane-Gtari F."/>
            <person name="Swanson E."/>
            <person name="Gueddou A."/>
            <person name="Morris K."/>
            <person name="Hezbri K."/>
            <person name="Ktari A."/>
            <person name="Nouioui I."/>
            <person name="Abebe-Akele F."/>
            <person name="Simpson S."/>
            <person name="Thomas K."/>
            <person name="Gtari M."/>
            <person name="Tisa L.S."/>
            <person name="Hurst S."/>
        </authorList>
    </citation>
    <scope>NUCLEOTIDE SEQUENCE [LARGE SCALE GENOMIC DNA]</scope>
    <source>
        <strain evidence="4">Cc1.17</strain>
    </source>
</reference>
<dbReference type="Gene3D" id="3.40.50.720">
    <property type="entry name" value="NAD(P)-binding Rossmann-like Domain"/>
    <property type="match status" value="1"/>
</dbReference>
<comment type="similarity">
    <text evidence="1">Belongs to the short-chain dehydrogenases/reductases (SDR) family.</text>
</comment>
<accession>A0A1S1QCV0</accession>
<dbReference type="InterPro" id="IPR002347">
    <property type="entry name" value="SDR_fam"/>
</dbReference>
<evidence type="ECO:0000256" key="2">
    <source>
        <dbReference type="ARBA" id="ARBA00023002"/>
    </source>
</evidence>
<comment type="caution">
    <text evidence="3">The sequence shown here is derived from an EMBL/GenBank/DDBJ whole genome shotgun (WGS) entry which is preliminary data.</text>
</comment>
<dbReference type="InterPro" id="IPR036291">
    <property type="entry name" value="NAD(P)-bd_dom_sf"/>
</dbReference>
<dbReference type="Proteomes" id="UP000179627">
    <property type="component" value="Unassembled WGS sequence"/>
</dbReference>
<sequence length="248" mass="25755">MSELFDGKVALITGAGSGMGLAVTIRLARGGASVLALDIDEGRLAETKVQATGTVTVRQADIADPVACAQAVAACVEEFGRLDILGNIAGIYLADHTPRMAVDQYRRVMGVNLDACFFLAQAAIPHLLRTGGTIINIASNAGLQGVPYSAAYSMSKGGVIQLTRSLAAEFLKTPLRVNAIAPAGTRTNIAASNPFPPDMDPDLARRMGGMRGLAEPEEIAALFCFLASSEARSITGAVYTLDNGLTAT</sequence>
<dbReference type="PRINTS" id="PR00080">
    <property type="entry name" value="SDRFAMILY"/>
</dbReference>
<dbReference type="AlphaFoldDB" id="A0A1S1QCV0"/>
<evidence type="ECO:0000256" key="1">
    <source>
        <dbReference type="ARBA" id="ARBA00006484"/>
    </source>
</evidence>
<proteinExistence type="inferred from homology"/>
<organism evidence="3 4">
    <name type="scientific">Parafrankia colletiae</name>
    <dbReference type="NCBI Taxonomy" id="573497"/>
    <lineage>
        <taxon>Bacteria</taxon>
        <taxon>Bacillati</taxon>
        <taxon>Actinomycetota</taxon>
        <taxon>Actinomycetes</taxon>
        <taxon>Frankiales</taxon>
        <taxon>Frankiaceae</taxon>
        <taxon>Parafrankia</taxon>
    </lineage>
</organism>
<dbReference type="PROSITE" id="PS00061">
    <property type="entry name" value="ADH_SHORT"/>
    <property type="match status" value="1"/>
</dbReference>
<dbReference type="Pfam" id="PF13561">
    <property type="entry name" value="adh_short_C2"/>
    <property type="match status" value="1"/>
</dbReference>
<dbReference type="RefSeq" id="WP_071088697.1">
    <property type="nucleotide sequence ID" value="NZ_MBLM01000146.1"/>
</dbReference>
<dbReference type="PANTHER" id="PTHR42760">
    <property type="entry name" value="SHORT-CHAIN DEHYDROGENASES/REDUCTASES FAMILY MEMBER"/>
    <property type="match status" value="1"/>
</dbReference>
<name>A0A1S1QCV0_9ACTN</name>
<dbReference type="GO" id="GO:0016616">
    <property type="term" value="F:oxidoreductase activity, acting on the CH-OH group of donors, NAD or NADP as acceptor"/>
    <property type="evidence" value="ECO:0007669"/>
    <property type="project" value="TreeGrafter"/>
</dbReference>
<dbReference type="SUPFAM" id="SSF51735">
    <property type="entry name" value="NAD(P)-binding Rossmann-fold domains"/>
    <property type="match status" value="1"/>
</dbReference>
<gene>
    <name evidence="3" type="ORF">CC117_26745</name>
</gene>
<dbReference type="OrthoDB" id="7064009at2"/>
<dbReference type="PANTHER" id="PTHR42760:SF132">
    <property type="entry name" value="SHORT-CHAIN DEHYDROGENASE_REDUCTASE FAMILY PROTEIN"/>
    <property type="match status" value="1"/>
</dbReference>
<dbReference type="EMBL" id="MBLM01000146">
    <property type="protein sequence ID" value="OHV31291.1"/>
    <property type="molecule type" value="Genomic_DNA"/>
</dbReference>
<keyword evidence="4" id="KW-1185">Reference proteome</keyword>